<evidence type="ECO:0000313" key="1">
    <source>
        <dbReference type="EMBL" id="MEQ2164113.1"/>
    </source>
</evidence>
<reference evidence="1 2" key="1">
    <citation type="submission" date="2021-06" db="EMBL/GenBank/DDBJ databases">
        <authorList>
            <person name="Palmer J.M."/>
        </authorList>
    </citation>
    <scope>NUCLEOTIDE SEQUENCE [LARGE SCALE GENOMIC DNA]</scope>
    <source>
        <strain evidence="1 2">GA_2019</strain>
        <tissue evidence="1">Muscle</tissue>
    </source>
</reference>
<gene>
    <name evidence="1" type="ORF">GOODEAATRI_003203</name>
</gene>
<name>A0ABV0N0C1_9TELE</name>
<sequence length="112" mass="12238">MGAGSETQDSYLRNTFFLSSFYRGRQASACVLPRFNFLHRAFNHTFCSGSRWSTVRSPTAHGAVTHTEFTVEVFGSPDELGAACRLNPQSGTGLLGTGTPVIWFEGPKKCQS</sequence>
<organism evidence="1 2">
    <name type="scientific">Goodea atripinnis</name>
    <dbReference type="NCBI Taxonomy" id="208336"/>
    <lineage>
        <taxon>Eukaryota</taxon>
        <taxon>Metazoa</taxon>
        <taxon>Chordata</taxon>
        <taxon>Craniata</taxon>
        <taxon>Vertebrata</taxon>
        <taxon>Euteleostomi</taxon>
        <taxon>Actinopterygii</taxon>
        <taxon>Neopterygii</taxon>
        <taxon>Teleostei</taxon>
        <taxon>Neoteleostei</taxon>
        <taxon>Acanthomorphata</taxon>
        <taxon>Ovalentaria</taxon>
        <taxon>Atherinomorphae</taxon>
        <taxon>Cyprinodontiformes</taxon>
        <taxon>Goodeidae</taxon>
        <taxon>Goodea</taxon>
    </lineage>
</organism>
<keyword evidence="2" id="KW-1185">Reference proteome</keyword>
<accession>A0ABV0N0C1</accession>
<proteinExistence type="predicted"/>
<evidence type="ECO:0000313" key="2">
    <source>
        <dbReference type="Proteomes" id="UP001476798"/>
    </source>
</evidence>
<dbReference type="Proteomes" id="UP001476798">
    <property type="component" value="Unassembled WGS sequence"/>
</dbReference>
<protein>
    <submittedName>
        <fullName evidence="1">Uncharacterized protein</fullName>
    </submittedName>
</protein>
<comment type="caution">
    <text evidence="1">The sequence shown here is derived from an EMBL/GenBank/DDBJ whole genome shotgun (WGS) entry which is preliminary data.</text>
</comment>
<dbReference type="EMBL" id="JAHRIO010020112">
    <property type="protein sequence ID" value="MEQ2164113.1"/>
    <property type="molecule type" value="Genomic_DNA"/>
</dbReference>